<dbReference type="InterPro" id="IPR006050">
    <property type="entry name" value="DNA_photolyase_N"/>
</dbReference>
<comment type="cofactor">
    <cofactor evidence="1">
        <name>FAD</name>
        <dbReference type="ChEBI" id="CHEBI:57692"/>
    </cofactor>
</comment>
<dbReference type="InterPro" id="IPR036155">
    <property type="entry name" value="Crypto/Photolyase_N_sf"/>
</dbReference>
<reference evidence="15" key="1">
    <citation type="submission" date="2022-08" db="EMBL/GenBank/DDBJ databases">
        <authorList>
            <person name="Gutierrez-Valencia J."/>
        </authorList>
    </citation>
    <scope>NUCLEOTIDE SEQUENCE</scope>
</reference>
<feature type="domain" description="Photolyase/cryptochrome alpha/beta" evidence="14">
    <location>
        <begin position="77"/>
        <end position="210"/>
    </location>
</feature>
<dbReference type="InterPro" id="IPR052219">
    <property type="entry name" value="Photolyase_Class-2"/>
</dbReference>
<keyword evidence="10" id="KW-0456">Lyase</keyword>
<evidence type="ECO:0000259" key="14">
    <source>
        <dbReference type="PROSITE" id="PS51645"/>
    </source>
</evidence>
<dbReference type="PANTHER" id="PTHR10211">
    <property type="entry name" value="DEOXYRIBODIPYRIMIDINE PHOTOLYASE"/>
    <property type="match status" value="1"/>
</dbReference>
<accession>A0AAV0JUR3</accession>
<dbReference type="PANTHER" id="PTHR10211:SF0">
    <property type="entry name" value="DEOXYRIBODIPYRIMIDINE PHOTO-LYASE"/>
    <property type="match status" value="1"/>
</dbReference>
<keyword evidence="6" id="KW-0227">DNA damage</keyword>
<evidence type="ECO:0000256" key="2">
    <source>
        <dbReference type="ARBA" id="ARBA00006409"/>
    </source>
</evidence>
<dbReference type="InterPro" id="IPR036134">
    <property type="entry name" value="Crypto/Photolyase_FAD-like_sf"/>
</dbReference>
<evidence type="ECO:0000256" key="1">
    <source>
        <dbReference type="ARBA" id="ARBA00001974"/>
    </source>
</evidence>
<name>A0AAV0JUR3_9ROSI</name>
<dbReference type="PROSITE" id="PS51645">
    <property type="entry name" value="PHR_CRY_ALPHA_BETA"/>
    <property type="match status" value="1"/>
</dbReference>
<dbReference type="AlphaFoldDB" id="A0AAV0JUR3"/>
<proteinExistence type="inferred from homology"/>
<dbReference type="Pfam" id="PF00875">
    <property type="entry name" value="DNA_photolyase"/>
    <property type="match status" value="1"/>
</dbReference>
<keyword evidence="5" id="KW-0285">Flavoprotein</keyword>
<comment type="function">
    <text evidence="13">Involved in repair of UV radiation-induced DNA damage. Catalyzes the light-dependent monomerization (300-600 nm) of cyclobutylpyrimidine dimers (CPDs), which are formed between adjacent bases on the same DNA strand upon exposure to ultraviolet radiation. Required for plant survival in the presence of UV-B light. Not involved in the repair of (6-4) photoproducts.</text>
</comment>
<keyword evidence="16" id="KW-1185">Reference proteome</keyword>
<comment type="catalytic activity">
    <reaction evidence="12">
        <text>cyclobutadipyrimidine (in DNA) = 2 pyrimidine residues (in DNA).</text>
        <dbReference type="EC" id="4.1.99.3"/>
    </reaction>
</comment>
<dbReference type="InterPro" id="IPR014729">
    <property type="entry name" value="Rossmann-like_a/b/a_fold"/>
</dbReference>
<dbReference type="GO" id="GO:0000719">
    <property type="term" value="P:photoreactive repair"/>
    <property type="evidence" value="ECO:0007669"/>
    <property type="project" value="TreeGrafter"/>
</dbReference>
<keyword evidence="9" id="KW-0234">DNA repair</keyword>
<evidence type="ECO:0000256" key="10">
    <source>
        <dbReference type="ARBA" id="ARBA00023239"/>
    </source>
</evidence>
<evidence type="ECO:0000256" key="6">
    <source>
        <dbReference type="ARBA" id="ARBA00022763"/>
    </source>
</evidence>
<dbReference type="SUPFAM" id="SSF48173">
    <property type="entry name" value="Cryptochrome/photolyase FAD-binding domain"/>
    <property type="match status" value="1"/>
</dbReference>
<organism evidence="15 16">
    <name type="scientific">Linum tenue</name>
    <dbReference type="NCBI Taxonomy" id="586396"/>
    <lineage>
        <taxon>Eukaryota</taxon>
        <taxon>Viridiplantae</taxon>
        <taxon>Streptophyta</taxon>
        <taxon>Embryophyta</taxon>
        <taxon>Tracheophyta</taxon>
        <taxon>Spermatophyta</taxon>
        <taxon>Magnoliopsida</taxon>
        <taxon>eudicotyledons</taxon>
        <taxon>Gunneridae</taxon>
        <taxon>Pentapetalae</taxon>
        <taxon>rosids</taxon>
        <taxon>fabids</taxon>
        <taxon>Malpighiales</taxon>
        <taxon>Linaceae</taxon>
        <taxon>Linum</taxon>
    </lineage>
</organism>
<evidence type="ECO:0000256" key="4">
    <source>
        <dbReference type="ARBA" id="ARBA00014046"/>
    </source>
</evidence>
<dbReference type="EMBL" id="CAMGYJ010000005">
    <property type="protein sequence ID" value="CAI0413491.1"/>
    <property type="molecule type" value="Genomic_DNA"/>
</dbReference>
<evidence type="ECO:0000256" key="7">
    <source>
        <dbReference type="ARBA" id="ARBA00022827"/>
    </source>
</evidence>
<dbReference type="Gene3D" id="3.40.50.620">
    <property type="entry name" value="HUPs"/>
    <property type="match status" value="1"/>
</dbReference>
<evidence type="ECO:0000256" key="3">
    <source>
        <dbReference type="ARBA" id="ARBA00013149"/>
    </source>
</evidence>
<dbReference type="GO" id="GO:0009650">
    <property type="term" value="P:UV protection"/>
    <property type="evidence" value="ECO:0007669"/>
    <property type="project" value="UniProtKB-ARBA"/>
</dbReference>
<comment type="caution">
    <text evidence="15">The sequence shown here is derived from an EMBL/GenBank/DDBJ whole genome shotgun (WGS) entry which is preliminary data.</text>
</comment>
<evidence type="ECO:0000256" key="8">
    <source>
        <dbReference type="ARBA" id="ARBA00023125"/>
    </source>
</evidence>
<gene>
    <name evidence="15" type="ORF">LITE_LOCUS15977</name>
</gene>
<dbReference type="GO" id="GO:0003677">
    <property type="term" value="F:DNA binding"/>
    <property type="evidence" value="ECO:0007669"/>
    <property type="project" value="UniProtKB-KW"/>
</dbReference>
<dbReference type="FunFam" id="1.10.579.10:FF:000002">
    <property type="entry name" value="Deoxyribodipyrimidine photolyase"/>
    <property type="match status" value="1"/>
</dbReference>
<evidence type="ECO:0000256" key="11">
    <source>
        <dbReference type="ARBA" id="ARBA00031671"/>
    </source>
</evidence>
<dbReference type="GO" id="GO:0003904">
    <property type="term" value="F:deoxyribodipyrimidine photo-lyase activity"/>
    <property type="evidence" value="ECO:0007669"/>
    <property type="project" value="UniProtKB-EC"/>
</dbReference>
<dbReference type="PROSITE" id="PS01084">
    <property type="entry name" value="DNA_PHOTOLYASES_2_2"/>
    <property type="match status" value="1"/>
</dbReference>
<evidence type="ECO:0000313" key="15">
    <source>
        <dbReference type="EMBL" id="CAI0413491.1"/>
    </source>
</evidence>
<evidence type="ECO:0000256" key="12">
    <source>
        <dbReference type="ARBA" id="ARBA00033999"/>
    </source>
</evidence>
<dbReference type="InterPro" id="IPR032673">
    <property type="entry name" value="DNA_photolyase_2_CS"/>
</dbReference>
<keyword evidence="7" id="KW-0274">FAD</keyword>
<dbReference type="FunFam" id="1.25.40.80:FF:000004">
    <property type="entry name" value="Deoxyribodipyrimidine photolyase"/>
    <property type="match status" value="1"/>
</dbReference>
<sequence>MISLHFLTFSTPPATLARLALRFRTTPAQFNSHFPFNRRFRALFTMASSLAPPPGQSAAVQPGRIRVLKEGSAKQMGPVVYWMFRDQRHRDNWALIHAVDQANKRNVPVAVAFNLFDQFLGAKARQLGFMLKGLRQVQVDIEEKLQIPFFLFRGEAEENVPKFLEECGASLLVTDFSPLREIRKCKEEILKRVSDSVTIHEVDAHNVVPLWVASEKLEYSARTIRTKITKRLPEYLIDFPVLLPPKAKWVAAKDQTAVDWDNIILEVLRKGAEVPEIEWCIPGEDAAMEVLMGSKDGFLTKRLKLYSSDRNNPLKPEGLSGLSPYLHFGQISAQRCALESHKVKLRSPQSVDAFLEELIVRRELADNYCYYQPHYDSLAGAWEWARKTLQDHATDKREHVYSCVPFLSVLCFMLSQLADFLILAIDTELNINRLEQLEKAKTSDPVTLECFSTGDGRLWKDAWIHEASDLFLFYHSLTLTCCIDLLATIGMYWAKKILEWTKGPEEALAVAIHLNNKYEIDGRDPNGYVGCMWSICGVHDQGWRERPVFGKIRYMNYAGCKRKFDVDGYVSYVKRLVGEVKKRKAESELSRNAKELCR</sequence>
<evidence type="ECO:0000313" key="16">
    <source>
        <dbReference type="Proteomes" id="UP001154282"/>
    </source>
</evidence>
<protein>
    <recommendedName>
        <fullName evidence="4">Deoxyribodipyrimidine photo-lyase</fullName>
        <ecNumber evidence="3">4.1.99.3</ecNumber>
    </recommendedName>
    <alternativeName>
        <fullName evidence="11">DNA photolyase</fullName>
    </alternativeName>
</protein>
<dbReference type="EC" id="4.1.99.3" evidence="3"/>
<dbReference type="Gene3D" id="1.10.579.10">
    <property type="entry name" value="DNA Cyclobutane Dipyrimidine Photolyase, subunit A, domain 3"/>
    <property type="match status" value="2"/>
</dbReference>
<evidence type="ECO:0000256" key="5">
    <source>
        <dbReference type="ARBA" id="ARBA00022630"/>
    </source>
</evidence>
<dbReference type="FunFam" id="3.40.50.620:FF:000110">
    <property type="entry name" value="Deoxyribodipyrimidine photolyase"/>
    <property type="match status" value="1"/>
</dbReference>
<evidence type="ECO:0000256" key="9">
    <source>
        <dbReference type="ARBA" id="ARBA00023204"/>
    </source>
</evidence>
<dbReference type="Proteomes" id="UP001154282">
    <property type="component" value="Unassembled WGS sequence"/>
</dbReference>
<dbReference type="Gene3D" id="1.25.40.80">
    <property type="match status" value="1"/>
</dbReference>
<evidence type="ECO:0000256" key="13">
    <source>
        <dbReference type="ARBA" id="ARBA00055119"/>
    </source>
</evidence>
<dbReference type="SUPFAM" id="SSF52425">
    <property type="entry name" value="Cryptochrome/photolyase, N-terminal domain"/>
    <property type="match status" value="1"/>
</dbReference>
<keyword evidence="8" id="KW-0238">DNA-binding</keyword>
<comment type="similarity">
    <text evidence="2">Belongs to the DNA photolyase class-2 family.</text>
</comment>